<dbReference type="EMBL" id="CM003613">
    <property type="protein sequence ID" value="KYP57694.1"/>
    <property type="molecule type" value="Genomic_DNA"/>
</dbReference>
<dbReference type="Proteomes" id="UP000075243">
    <property type="component" value="Chromosome 11"/>
</dbReference>
<organism evidence="2 3">
    <name type="scientific">Cajanus cajan</name>
    <name type="common">Pigeon pea</name>
    <name type="synonym">Cajanus indicus</name>
    <dbReference type="NCBI Taxonomy" id="3821"/>
    <lineage>
        <taxon>Eukaryota</taxon>
        <taxon>Viridiplantae</taxon>
        <taxon>Streptophyta</taxon>
        <taxon>Embryophyta</taxon>
        <taxon>Tracheophyta</taxon>
        <taxon>Spermatophyta</taxon>
        <taxon>Magnoliopsida</taxon>
        <taxon>eudicotyledons</taxon>
        <taxon>Gunneridae</taxon>
        <taxon>Pentapetalae</taxon>
        <taxon>rosids</taxon>
        <taxon>fabids</taxon>
        <taxon>Fabales</taxon>
        <taxon>Fabaceae</taxon>
        <taxon>Papilionoideae</taxon>
        <taxon>50 kb inversion clade</taxon>
        <taxon>NPAAA clade</taxon>
        <taxon>indigoferoid/millettioid clade</taxon>
        <taxon>Phaseoleae</taxon>
        <taxon>Cajanus</taxon>
    </lineage>
</organism>
<dbReference type="Gramene" id="C.cajan_03878.t">
    <property type="protein sequence ID" value="C.cajan_03878.t.cds1"/>
    <property type="gene ID" value="C.cajan_03878"/>
</dbReference>
<evidence type="ECO:0000313" key="3">
    <source>
        <dbReference type="Proteomes" id="UP000075243"/>
    </source>
</evidence>
<evidence type="ECO:0000259" key="1">
    <source>
        <dbReference type="Pfam" id="PF03732"/>
    </source>
</evidence>
<sequence>MEKIFSVLGSSKDRKLAYAIYMLVGEAEYWWRGTRQMKERRGVVVDWDCFRRVFLEKYFPDSIRHVKEAEFMRLYQGSLSVSKGLLLSGHI</sequence>
<feature type="domain" description="Retrotransposon gag" evidence="1">
    <location>
        <begin position="18"/>
        <end position="82"/>
    </location>
</feature>
<protein>
    <recommendedName>
        <fullName evidence="1">Retrotransposon gag domain-containing protein</fullName>
    </recommendedName>
</protein>
<name>A0A151SS78_CAJCA</name>
<proteinExistence type="predicted"/>
<reference evidence="2 3" key="1">
    <citation type="journal article" date="2012" name="Nat. Biotechnol.">
        <title>Draft genome sequence of pigeonpea (Cajanus cajan), an orphan legume crop of resource-poor farmers.</title>
        <authorList>
            <person name="Varshney R.K."/>
            <person name="Chen W."/>
            <person name="Li Y."/>
            <person name="Bharti A.K."/>
            <person name="Saxena R.K."/>
            <person name="Schlueter J.A."/>
            <person name="Donoghue M.T."/>
            <person name="Azam S."/>
            <person name="Fan G."/>
            <person name="Whaley A.M."/>
            <person name="Farmer A.D."/>
            <person name="Sheridan J."/>
            <person name="Iwata A."/>
            <person name="Tuteja R."/>
            <person name="Penmetsa R.V."/>
            <person name="Wu W."/>
            <person name="Upadhyaya H.D."/>
            <person name="Yang S.P."/>
            <person name="Shah T."/>
            <person name="Saxena K.B."/>
            <person name="Michael T."/>
            <person name="McCombie W.R."/>
            <person name="Yang B."/>
            <person name="Zhang G."/>
            <person name="Yang H."/>
            <person name="Wang J."/>
            <person name="Spillane C."/>
            <person name="Cook D.R."/>
            <person name="May G.D."/>
            <person name="Xu X."/>
            <person name="Jackson S.A."/>
        </authorList>
    </citation>
    <scope>NUCLEOTIDE SEQUENCE [LARGE SCALE GENOMIC DNA]</scope>
    <source>
        <strain evidence="3">cv. Asha</strain>
    </source>
</reference>
<dbReference type="Pfam" id="PF03732">
    <property type="entry name" value="Retrotrans_gag"/>
    <property type="match status" value="1"/>
</dbReference>
<gene>
    <name evidence="2" type="ORF">KK1_003962</name>
</gene>
<dbReference type="InterPro" id="IPR005162">
    <property type="entry name" value="Retrotrans_gag_dom"/>
</dbReference>
<keyword evidence="3" id="KW-1185">Reference proteome</keyword>
<accession>A0A151SS78</accession>
<evidence type="ECO:0000313" key="2">
    <source>
        <dbReference type="EMBL" id="KYP57694.1"/>
    </source>
</evidence>
<dbReference type="AlphaFoldDB" id="A0A151SS78"/>